<dbReference type="Proteomes" id="UP001589605">
    <property type="component" value="Unassembled WGS sequence"/>
</dbReference>
<evidence type="ECO:0000256" key="1">
    <source>
        <dbReference type="SAM" id="Phobius"/>
    </source>
</evidence>
<keyword evidence="1" id="KW-0472">Membrane</keyword>
<name>A0ABV5EY92_9FLAO</name>
<dbReference type="RefSeq" id="WP_382381262.1">
    <property type="nucleotide sequence ID" value="NZ_JBHMEZ010000003.1"/>
</dbReference>
<feature type="transmembrane region" description="Helical" evidence="1">
    <location>
        <begin position="45"/>
        <end position="66"/>
    </location>
</feature>
<organism evidence="2 3">
    <name type="scientific">Formosa undariae</name>
    <dbReference type="NCBI Taxonomy" id="1325436"/>
    <lineage>
        <taxon>Bacteria</taxon>
        <taxon>Pseudomonadati</taxon>
        <taxon>Bacteroidota</taxon>
        <taxon>Flavobacteriia</taxon>
        <taxon>Flavobacteriales</taxon>
        <taxon>Flavobacteriaceae</taxon>
        <taxon>Formosa</taxon>
    </lineage>
</organism>
<evidence type="ECO:0000313" key="2">
    <source>
        <dbReference type="EMBL" id="MFB9052157.1"/>
    </source>
</evidence>
<keyword evidence="3" id="KW-1185">Reference proteome</keyword>
<gene>
    <name evidence="2" type="ORF">ACFFVB_03615</name>
</gene>
<keyword evidence="1" id="KW-0812">Transmembrane</keyword>
<evidence type="ECO:0000313" key="3">
    <source>
        <dbReference type="Proteomes" id="UP001589605"/>
    </source>
</evidence>
<dbReference type="EMBL" id="JBHMEZ010000003">
    <property type="protein sequence ID" value="MFB9052157.1"/>
    <property type="molecule type" value="Genomic_DNA"/>
</dbReference>
<accession>A0ABV5EY92</accession>
<proteinExistence type="predicted"/>
<keyword evidence="1" id="KW-1133">Transmembrane helix</keyword>
<reference evidence="2 3" key="1">
    <citation type="submission" date="2024-09" db="EMBL/GenBank/DDBJ databases">
        <authorList>
            <person name="Sun Q."/>
            <person name="Mori K."/>
        </authorList>
    </citation>
    <scope>NUCLEOTIDE SEQUENCE [LARGE SCALE GENOMIC DNA]</scope>
    <source>
        <strain evidence="2 3">CECT 8286</strain>
    </source>
</reference>
<sequence length="74" mass="8704">MDSIWIIIAVIAIFLSINFLYFAIMKSFVKESLGKKWLRTWGNKMYFWQSSIYVSTGVTVMVVYFLKLSNVMSF</sequence>
<feature type="transmembrane region" description="Helical" evidence="1">
    <location>
        <begin position="6"/>
        <end position="24"/>
    </location>
</feature>
<protein>
    <submittedName>
        <fullName evidence="2">Uncharacterized protein</fullName>
    </submittedName>
</protein>
<comment type="caution">
    <text evidence="2">The sequence shown here is derived from an EMBL/GenBank/DDBJ whole genome shotgun (WGS) entry which is preliminary data.</text>
</comment>